<dbReference type="EMBL" id="GBEZ01013970">
    <property type="protein sequence ID" value="JAC72066.1"/>
    <property type="molecule type" value="Transcribed_RNA"/>
</dbReference>
<dbReference type="CDD" id="cd22701">
    <property type="entry name" value="FHA_FKH1-like"/>
    <property type="match status" value="1"/>
</dbReference>
<dbReference type="InterPro" id="IPR000253">
    <property type="entry name" value="FHA_dom"/>
</dbReference>
<dbReference type="Gene3D" id="2.60.200.20">
    <property type="match status" value="1"/>
</dbReference>
<dbReference type="InterPro" id="IPR008984">
    <property type="entry name" value="SMAD_FHA_dom_sf"/>
</dbReference>
<sequence length="209" mass="21886">MVRSTDPRVQQFGFAKLLGTANFPSPGYYIVKKYEIVLGRKSKSSNLDIVLGDNMNISRKHAKIVFNFAKGAFQLEVLGKNGVTVGGVLYTPSSDPLALKSKDLLQIGDTSFFFLLPSSSSQSGRPGVPAAAPGTAKATPDRPAEREEPPAVQESPSPWSTRAEAGAAGMAAAGREEAGLAWNSAAPRQGWAPRPGSLWQPFAGAGGGG</sequence>
<dbReference type="InterPro" id="IPR045178">
    <property type="entry name" value="Fhl1/FHA1"/>
</dbReference>
<accession>A0A061RNF5</accession>
<dbReference type="Pfam" id="PF00498">
    <property type="entry name" value="FHA"/>
    <property type="match status" value="1"/>
</dbReference>
<dbReference type="SUPFAM" id="SSF49879">
    <property type="entry name" value="SMAD/FHA domain"/>
    <property type="match status" value="1"/>
</dbReference>
<organism evidence="4">
    <name type="scientific">Tetraselmis sp. GSL018</name>
    <dbReference type="NCBI Taxonomy" id="582737"/>
    <lineage>
        <taxon>Eukaryota</taxon>
        <taxon>Viridiplantae</taxon>
        <taxon>Chlorophyta</taxon>
        <taxon>core chlorophytes</taxon>
        <taxon>Chlorodendrophyceae</taxon>
        <taxon>Chlorodendrales</taxon>
        <taxon>Chlorodendraceae</taxon>
        <taxon>Tetraselmis</taxon>
    </lineage>
</organism>
<dbReference type="PANTHER" id="PTHR21712:SF29">
    <property type="entry name" value="PRE-RRNA-PROCESSING PROTEIN FHL1"/>
    <property type="match status" value="1"/>
</dbReference>
<dbReference type="GO" id="GO:0005634">
    <property type="term" value="C:nucleus"/>
    <property type="evidence" value="ECO:0007669"/>
    <property type="project" value="TreeGrafter"/>
</dbReference>
<evidence type="ECO:0000256" key="2">
    <source>
        <dbReference type="SAM" id="MobiDB-lite"/>
    </source>
</evidence>
<gene>
    <name evidence="4" type="ORF">TSPGSL018_563</name>
</gene>
<feature type="region of interest" description="Disordered" evidence="2">
    <location>
        <begin position="120"/>
        <end position="209"/>
    </location>
</feature>
<keyword evidence="1" id="KW-0539">Nucleus</keyword>
<name>A0A061RNF5_9CHLO</name>
<feature type="non-terminal residue" evidence="4">
    <location>
        <position position="209"/>
    </location>
</feature>
<dbReference type="PROSITE" id="PS50006">
    <property type="entry name" value="FHA_DOMAIN"/>
    <property type="match status" value="1"/>
</dbReference>
<proteinExistence type="predicted"/>
<feature type="compositionally biased region" description="Low complexity" evidence="2">
    <location>
        <begin position="120"/>
        <end position="138"/>
    </location>
</feature>
<evidence type="ECO:0000259" key="3">
    <source>
        <dbReference type="PROSITE" id="PS50006"/>
    </source>
</evidence>
<evidence type="ECO:0000313" key="4">
    <source>
        <dbReference type="EMBL" id="JAC72066.1"/>
    </source>
</evidence>
<dbReference type="PANTHER" id="PTHR21712">
    <property type="entry name" value="PRE-RRNA-PROCESSING PROTEIN FHL1"/>
    <property type="match status" value="1"/>
</dbReference>
<dbReference type="AlphaFoldDB" id="A0A061RNF5"/>
<protein>
    <submittedName>
        <fullName evidence="4">Forkhead-associated domain-containing family protein</fullName>
    </submittedName>
</protein>
<dbReference type="GO" id="GO:0060962">
    <property type="term" value="P:regulation of ribosomal protein gene transcription by RNA polymerase II"/>
    <property type="evidence" value="ECO:0007669"/>
    <property type="project" value="InterPro"/>
</dbReference>
<feature type="compositionally biased region" description="Basic and acidic residues" evidence="2">
    <location>
        <begin position="139"/>
        <end position="149"/>
    </location>
</feature>
<evidence type="ECO:0000256" key="1">
    <source>
        <dbReference type="ARBA" id="ARBA00023242"/>
    </source>
</evidence>
<dbReference type="GO" id="GO:0043565">
    <property type="term" value="F:sequence-specific DNA binding"/>
    <property type="evidence" value="ECO:0007669"/>
    <property type="project" value="TreeGrafter"/>
</dbReference>
<feature type="domain" description="FHA" evidence="3">
    <location>
        <begin position="36"/>
        <end position="90"/>
    </location>
</feature>
<reference evidence="4" key="1">
    <citation type="submission" date="2014-05" db="EMBL/GenBank/DDBJ databases">
        <title>The transcriptome of the halophilic microalga Tetraselmis sp. GSL018 isolated from the Great Salt Lake, Utah.</title>
        <authorList>
            <person name="Jinkerson R.E."/>
            <person name="D'Adamo S."/>
            <person name="Posewitz M.C."/>
        </authorList>
    </citation>
    <scope>NUCLEOTIDE SEQUENCE</scope>
    <source>
        <strain evidence="4">GSL018</strain>
    </source>
</reference>
<feature type="compositionally biased region" description="Low complexity" evidence="2">
    <location>
        <begin position="163"/>
        <end position="173"/>
    </location>
</feature>